<keyword evidence="2" id="KW-0433">Leucine-rich repeat</keyword>
<dbReference type="EMBL" id="CP053452">
    <property type="protein sequence ID" value="QJW95300.1"/>
    <property type="molecule type" value="Genomic_DNA"/>
</dbReference>
<evidence type="ECO:0000313" key="5">
    <source>
        <dbReference type="Proteomes" id="UP000503447"/>
    </source>
</evidence>
<dbReference type="GO" id="GO:0005829">
    <property type="term" value="C:cytosol"/>
    <property type="evidence" value="ECO:0007669"/>
    <property type="project" value="TreeGrafter"/>
</dbReference>
<keyword evidence="3" id="KW-0677">Repeat</keyword>
<dbReference type="InterPro" id="IPR014338">
    <property type="entry name" value="CHP02996_rpt-companion-dom"/>
</dbReference>
<protein>
    <recommendedName>
        <fullName evidence="6">TIGR02996 domain-containing protein</fullName>
    </recommendedName>
</protein>
<dbReference type="GO" id="GO:0048471">
    <property type="term" value="C:perinuclear region of cytoplasm"/>
    <property type="evidence" value="ECO:0007669"/>
    <property type="project" value="TreeGrafter"/>
</dbReference>
<evidence type="ECO:0000313" key="4">
    <source>
        <dbReference type="EMBL" id="QJW95300.1"/>
    </source>
</evidence>
<dbReference type="PANTHER" id="PTHR24113:SF12">
    <property type="entry name" value="RAN GTPASE-ACTIVATING PROTEIN 1"/>
    <property type="match status" value="1"/>
</dbReference>
<organism evidence="4 5">
    <name type="scientific">Frigoriglobus tundricola</name>
    <dbReference type="NCBI Taxonomy" id="2774151"/>
    <lineage>
        <taxon>Bacteria</taxon>
        <taxon>Pseudomonadati</taxon>
        <taxon>Planctomycetota</taxon>
        <taxon>Planctomycetia</taxon>
        <taxon>Gemmatales</taxon>
        <taxon>Gemmataceae</taxon>
        <taxon>Frigoriglobus</taxon>
    </lineage>
</organism>
<keyword evidence="5" id="KW-1185">Reference proteome</keyword>
<keyword evidence="1" id="KW-0343">GTPase activation</keyword>
<dbReference type="InterPro" id="IPR032675">
    <property type="entry name" value="LRR_dom_sf"/>
</dbReference>
<sequence>MSEAILRPELYSFLGAIKAEPEEDTPKLALADWLEEQPEPADQARGEFLRRFVRNNQLSQNDPARQDFGALVRLWDAHEAAWAGRLRAAKLKVWATNHMFRWGLLFPAFVWDGLESQTRATDALAGTEEYAWVAGLTLRVVAPSRSGAFANWSLLDSLVGLRVSATEDGAGALDRLCASRRLAGLQFLDVGPGTGPLHAVAQSPHLSALRHLVVRHATDADFGALCDSERLNSLRVLDASGAQLTSHAGRGFAEGGGIPALVELNVGMAGYASNRLGADGLLALVTSPRSCRLRKLNVARNDVADEGVEALCAQPHMCNLTHLDLSSNRLTNRAAIAIAAAEHLKALEHLNLSGNAITGDGAFALAASPYLTSVRRLELTARELIGQMGVQALHDRFETAVVVN</sequence>
<accession>A0A6M5YPG7</accession>
<dbReference type="InterPro" id="IPR027038">
    <property type="entry name" value="RanGap"/>
</dbReference>
<dbReference type="SMART" id="SM00368">
    <property type="entry name" value="LRR_RI"/>
    <property type="match status" value="3"/>
</dbReference>
<dbReference type="GO" id="GO:0006913">
    <property type="term" value="P:nucleocytoplasmic transport"/>
    <property type="evidence" value="ECO:0007669"/>
    <property type="project" value="TreeGrafter"/>
</dbReference>
<dbReference type="KEGG" id="ftj:FTUN_2842"/>
<dbReference type="NCBIfam" id="TIGR02996">
    <property type="entry name" value="rpt_mate_G_obs"/>
    <property type="match status" value="1"/>
</dbReference>
<dbReference type="GO" id="GO:0031267">
    <property type="term" value="F:small GTPase binding"/>
    <property type="evidence" value="ECO:0007669"/>
    <property type="project" value="TreeGrafter"/>
</dbReference>
<evidence type="ECO:0000256" key="3">
    <source>
        <dbReference type="ARBA" id="ARBA00022737"/>
    </source>
</evidence>
<dbReference type="RefSeq" id="WP_171471107.1">
    <property type="nucleotide sequence ID" value="NZ_CP053452.2"/>
</dbReference>
<dbReference type="Gene3D" id="3.80.10.10">
    <property type="entry name" value="Ribonuclease Inhibitor"/>
    <property type="match status" value="2"/>
</dbReference>
<dbReference type="Pfam" id="PF13516">
    <property type="entry name" value="LRR_6"/>
    <property type="match status" value="3"/>
</dbReference>
<dbReference type="Proteomes" id="UP000503447">
    <property type="component" value="Chromosome"/>
</dbReference>
<evidence type="ECO:0000256" key="2">
    <source>
        <dbReference type="ARBA" id="ARBA00022614"/>
    </source>
</evidence>
<reference evidence="5" key="1">
    <citation type="submission" date="2020-05" db="EMBL/GenBank/DDBJ databases">
        <title>Frigoriglobus tundricola gen. nov., sp. nov., a psychrotolerant cellulolytic planctomycete of the family Gemmataceae with two divergent copies of 16S rRNA gene.</title>
        <authorList>
            <person name="Kulichevskaya I.S."/>
            <person name="Ivanova A.A."/>
            <person name="Naumoff D.G."/>
            <person name="Beletsky A.V."/>
            <person name="Rijpstra W.I.C."/>
            <person name="Sinninghe Damste J.S."/>
            <person name="Mardanov A.V."/>
            <person name="Ravin N.V."/>
            <person name="Dedysh S.N."/>
        </authorList>
    </citation>
    <scope>NUCLEOTIDE SEQUENCE [LARGE SCALE GENOMIC DNA]</scope>
    <source>
        <strain evidence="5">PL17</strain>
    </source>
</reference>
<dbReference type="GO" id="GO:0005096">
    <property type="term" value="F:GTPase activator activity"/>
    <property type="evidence" value="ECO:0007669"/>
    <property type="project" value="UniProtKB-KW"/>
</dbReference>
<dbReference type="AlphaFoldDB" id="A0A6M5YPG7"/>
<proteinExistence type="predicted"/>
<evidence type="ECO:0000256" key="1">
    <source>
        <dbReference type="ARBA" id="ARBA00022468"/>
    </source>
</evidence>
<dbReference type="InterPro" id="IPR001611">
    <property type="entry name" value="Leu-rich_rpt"/>
</dbReference>
<dbReference type="PRINTS" id="PR00019">
    <property type="entry name" value="LEURICHRPT"/>
</dbReference>
<dbReference type="SUPFAM" id="SSF52047">
    <property type="entry name" value="RNI-like"/>
    <property type="match status" value="1"/>
</dbReference>
<dbReference type="PANTHER" id="PTHR24113">
    <property type="entry name" value="RAN GTPASE-ACTIVATING PROTEIN 1"/>
    <property type="match status" value="1"/>
</dbReference>
<evidence type="ECO:0008006" key="6">
    <source>
        <dbReference type="Google" id="ProtNLM"/>
    </source>
</evidence>
<gene>
    <name evidence="4" type="ORF">FTUN_2842</name>
</gene>
<name>A0A6M5YPG7_9BACT</name>